<name>A0AAD3TWP6_9TREE</name>
<evidence type="ECO:0000256" key="1">
    <source>
        <dbReference type="SAM" id="Coils"/>
    </source>
</evidence>
<dbReference type="SUPFAM" id="SSF57959">
    <property type="entry name" value="Leucine zipper domain"/>
    <property type="match status" value="1"/>
</dbReference>
<organism evidence="4 5">
    <name type="scientific">Cutaneotrichosporon spelunceum</name>
    <dbReference type="NCBI Taxonomy" id="1672016"/>
    <lineage>
        <taxon>Eukaryota</taxon>
        <taxon>Fungi</taxon>
        <taxon>Dikarya</taxon>
        <taxon>Basidiomycota</taxon>
        <taxon>Agaricomycotina</taxon>
        <taxon>Tremellomycetes</taxon>
        <taxon>Trichosporonales</taxon>
        <taxon>Trichosporonaceae</taxon>
        <taxon>Cutaneotrichosporon</taxon>
    </lineage>
</organism>
<protein>
    <recommendedName>
        <fullName evidence="3">BZIP domain-containing protein</fullName>
    </recommendedName>
</protein>
<feature type="coiled-coil region" evidence="1">
    <location>
        <begin position="240"/>
        <end position="267"/>
    </location>
</feature>
<feature type="region of interest" description="Disordered" evidence="2">
    <location>
        <begin position="141"/>
        <end position="185"/>
    </location>
</feature>
<dbReference type="InterPro" id="IPR004827">
    <property type="entry name" value="bZIP"/>
</dbReference>
<dbReference type="Proteomes" id="UP001222932">
    <property type="component" value="Unassembled WGS sequence"/>
</dbReference>
<comment type="caution">
    <text evidence="4">The sequence shown here is derived from an EMBL/GenBank/DDBJ whole genome shotgun (WGS) entry which is preliminary data.</text>
</comment>
<feature type="compositionally biased region" description="Basic and acidic residues" evidence="2">
    <location>
        <begin position="163"/>
        <end position="185"/>
    </location>
</feature>
<reference evidence="4" key="1">
    <citation type="journal article" date="2023" name="BMC Genomics">
        <title>Chromosome-level genome assemblies of Cutaneotrichosporon spp. (Trichosporonales, Basidiomycota) reveal imbalanced evolution between nucleotide sequences and chromosome synteny.</title>
        <authorList>
            <person name="Kobayashi Y."/>
            <person name="Kayamori A."/>
            <person name="Aoki K."/>
            <person name="Shiwa Y."/>
            <person name="Matsutani M."/>
            <person name="Fujita N."/>
            <person name="Sugita T."/>
            <person name="Iwasaki W."/>
            <person name="Tanaka N."/>
            <person name="Takashima M."/>
        </authorList>
    </citation>
    <scope>NUCLEOTIDE SEQUENCE</scope>
    <source>
        <strain evidence="4">HIS016</strain>
    </source>
</reference>
<dbReference type="Gene3D" id="1.20.5.170">
    <property type="match status" value="1"/>
</dbReference>
<keyword evidence="1" id="KW-0175">Coiled coil</keyword>
<accession>A0AAD3TWP6</accession>
<dbReference type="PROSITE" id="PS00036">
    <property type="entry name" value="BZIP_BASIC"/>
    <property type="match status" value="1"/>
</dbReference>
<sequence length="269" mass="29397">MEALATQPPFDSVSDKTANLLAQNLASAWNSYLYENQNSYIPSMSNQDWLLGLGGNAGNTQDATASGPTPPAGAELFPAWAPTTQASQNQYLMNMNMYGGAIAPSLLGAPGITNRAGSGTPTTIASSLDLVDKIVASPDPIVCSPGRHSNADSDADGEVDPEADTRSNHSHHSHESLHEHDEGVERDGMIWGMKVDQYRALSARERKRVRNRISARTFRAKRKEHLSSLESTLGTKDLEIKMAHEEMLRLRRQVAELQRRLAKYEAPAF</sequence>
<dbReference type="GO" id="GO:0003700">
    <property type="term" value="F:DNA-binding transcription factor activity"/>
    <property type="evidence" value="ECO:0007669"/>
    <property type="project" value="InterPro"/>
</dbReference>
<proteinExistence type="predicted"/>
<evidence type="ECO:0000313" key="5">
    <source>
        <dbReference type="Proteomes" id="UP001222932"/>
    </source>
</evidence>
<feature type="domain" description="BZIP" evidence="3">
    <location>
        <begin position="204"/>
        <end position="264"/>
    </location>
</feature>
<gene>
    <name evidence="4" type="ORF">CspeluHIS016_0502610</name>
</gene>
<reference evidence="4" key="2">
    <citation type="submission" date="2023-06" db="EMBL/GenBank/DDBJ databases">
        <authorList>
            <person name="Kobayashi Y."/>
            <person name="Kayamori A."/>
            <person name="Aoki K."/>
            <person name="Shiwa Y."/>
            <person name="Fujita N."/>
            <person name="Sugita T."/>
            <person name="Iwasaki W."/>
            <person name="Tanaka N."/>
            <person name="Takashima M."/>
        </authorList>
    </citation>
    <scope>NUCLEOTIDE SEQUENCE</scope>
    <source>
        <strain evidence="4">HIS016</strain>
    </source>
</reference>
<evidence type="ECO:0000313" key="4">
    <source>
        <dbReference type="EMBL" id="GMK58229.1"/>
    </source>
</evidence>
<evidence type="ECO:0000256" key="2">
    <source>
        <dbReference type="SAM" id="MobiDB-lite"/>
    </source>
</evidence>
<dbReference type="AlphaFoldDB" id="A0AAD3TWP6"/>
<evidence type="ECO:0000259" key="3">
    <source>
        <dbReference type="PROSITE" id="PS50217"/>
    </source>
</evidence>
<dbReference type="InterPro" id="IPR046347">
    <property type="entry name" value="bZIP_sf"/>
</dbReference>
<feature type="compositionally biased region" description="Acidic residues" evidence="2">
    <location>
        <begin position="153"/>
        <end position="162"/>
    </location>
</feature>
<keyword evidence="5" id="KW-1185">Reference proteome</keyword>
<dbReference type="EMBL" id="BTCM01000005">
    <property type="protein sequence ID" value="GMK58229.1"/>
    <property type="molecule type" value="Genomic_DNA"/>
</dbReference>
<dbReference type="PROSITE" id="PS50217">
    <property type="entry name" value="BZIP"/>
    <property type="match status" value="1"/>
</dbReference>